<evidence type="ECO:0000313" key="1">
    <source>
        <dbReference type="EMBL" id="TLU72780.1"/>
    </source>
</evidence>
<evidence type="ECO:0000313" key="2">
    <source>
        <dbReference type="Proteomes" id="UP000305654"/>
    </source>
</evidence>
<dbReference type="EMBL" id="VCDI01000003">
    <property type="protein sequence ID" value="TLU72780.1"/>
    <property type="molecule type" value="Genomic_DNA"/>
</dbReference>
<protein>
    <submittedName>
        <fullName evidence="1">Glycosyltransferase family 2 protein</fullName>
    </submittedName>
</protein>
<dbReference type="GO" id="GO:0016740">
    <property type="term" value="F:transferase activity"/>
    <property type="evidence" value="ECO:0007669"/>
    <property type="project" value="UniProtKB-KW"/>
</dbReference>
<gene>
    <name evidence="1" type="ORF">FE263_12240</name>
</gene>
<name>A0A5R9J575_9PROT</name>
<dbReference type="SUPFAM" id="SSF53448">
    <property type="entry name" value="Nucleotide-diphospho-sugar transferases"/>
    <property type="match status" value="1"/>
</dbReference>
<reference evidence="1 2" key="1">
    <citation type="submission" date="2019-05" db="EMBL/GenBank/DDBJ databases">
        <authorList>
            <person name="Pankratov T."/>
            <person name="Grouzdev D."/>
        </authorList>
    </citation>
    <scope>NUCLEOTIDE SEQUENCE [LARGE SCALE GENOMIC DNA]</scope>
    <source>
        <strain evidence="1 2">KEBCLARHB70R</strain>
    </source>
</reference>
<dbReference type="Pfam" id="PF13704">
    <property type="entry name" value="Glyco_tranf_2_4"/>
    <property type="match status" value="1"/>
</dbReference>
<keyword evidence="1" id="KW-0808">Transferase</keyword>
<dbReference type="OrthoDB" id="835336at2"/>
<accession>A0A5R9J575</accession>
<dbReference type="AlphaFoldDB" id="A0A5R9J575"/>
<sequence>MTDGLVAREGLARAPLAIVTMVYNEGDFLPVWLRHYCPQVTPERCHVIDHGSDDGSTAAHLLPPGLNLLRIPRSPQDDERRAGFVSQYCAALLSWYESVIYVDVDEMLVADPLHHVSLASFAASLQPTAVATAIGLDVVHRPADEAALDWTRPISLQRQWLRFSSSMCKPALIRRPIRWAPGFHNIEAEPEFSSLYLFHLRYADMQSGLQRLARTRAQAWSRPEAGSHQRVDDADWTRMLHGIAGLPRRTGRTLDADDPELQGWLGRVQDSATARQKELFRIDLHLSGDALWRLPQRFAGSF</sequence>
<dbReference type="InterPro" id="IPR029044">
    <property type="entry name" value="Nucleotide-diphossugar_trans"/>
</dbReference>
<dbReference type="Proteomes" id="UP000305654">
    <property type="component" value="Unassembled WGS sequence"/>
</dbReference>
<keyword evidence="2" id="KW-1185">Reference proteome</keyword>
<organism evidence="1 2">
    <name type="scientific">Lichenicoccus roseus</name>
    <dbReference type="NCBI Taxonomy" id="2683649"/>
    <lineage>
        <taxon>Bacteria</taxon>
        <taxon>Pseudomonadati</taxon>
        <taxon>Pseudomonadota</taxon>
        <taxon>Alphaproteobacteria</taxon>
        <taxon>Acetobacterales</taxon>
        <taxon>Acetobacteraceae</taxon>
        <taxon>Lichenicoccus</taxon>
    </lineage>
</organism>
<comment type="caution">
    <text evidence="1">The sequence shown here is derived from an EMBL/GenBank/DDBJ whole genome shotgun (WGS) entry which is preliminary data.</text>
</comment>
<proteinExistence type="predicted"/>
<dbReference type="RefSeq" id="WP_138326240.1">
    <property type="nucleotide sequence ID" value="NZ_VCDI01000003.1"/>
</dbReference>